<dbReference type="EMBL" id="JTDF01000691">
    <property type="protein sequence ID" value="KAF8571133.1"/>
    <property type="molecule type" value="Genomic_DNA"/>
</dbReference>
<gene>
    <name evidence="1" type="ORF">P879_01644</name>
</gene>
<protein>
    <submittedName>
        <fullName evidence="1">Uncharacterized protein</fullName>
    </submittedName>
</protein>
<reference evidence="1 2" key="1">
    <citation type="submission" date="2019-07" db="EMBL/GenBank/DDBJ databases">
        <title>Annotation for the trematode Paragonimus westermani.</title>
        <authorList>
            <person name="Choi Y.-J."/>
        </authorList>
    </citation>
    <scope>NUCLEOTIDE SEQUENCE [LARGE SCALE GENOMIC DNA]</scope>
    <source>
        <strain evidence="1">180907_Pwestermani</strain>
    </source>
</reference>
<comment type="caution">
    <text evidence="1">The sequence shown here is derived from an EMBL/GenBank/DDBJ whole genome shotgun (WGS) entry which is preliminary data.</text>
</comment>
<dbReference type="AlphaFoldDB" id="A0A8T0DTR4"/>
<dbReference type="Proteomes" id="UP000699462">
    <property type="component" value="Unassembled WGS sequence"/>
</dbReference>
<sequence>MKPGTNDFWSLHGTSLRCSRTLLNADHYVQRLWYELQLYIRGPSVVSLLDCRVSLAKSVVTELAGFCLQSPSGPPVTNPEVATNTPDVNSTPTAYLDRIRDAYKSVSQLLAKAEQVEQAWSSEARLVTDVIDWKLPEVSVCLFCHSSPSNNSFHFSCRM</sequence>
<keyword evidence="2" id="KW-1185">Reference proteome</keyword>
<evidence type="ECO:0000313" key="2">
    <source>
        <dbReference type="Proteomes" id="UP000699462"/>
    </source>
</evidence>
<name>A0A8T0DTR4_9TREM</name>
<organism evidence="1 2">
    <name type="scientific">Paragonimus westermani</name>
    <dbReference type="NCBI Taxonomy" id="34504"/>
    <lineage>
        <taxon>Eukaryota</taxon>
        <taxon>Metazoa</taxon>
        <taxon>Spiralia</taxon>
        <taxon>Lophotrochozoa</taxon>
        <taxon>Platyhelminthes</taxon>
        <taxon>Trematoda</taxon>
        <taxon>Digenea</taxon>
        <taxon>Plagiorchiida</taxon>
        <taxon>Troglotremata</taxon>
        <taxon>Troglotrematidae</taxon>
        <taxon>Paragonimus</taxon>
    </lineage>
</organism>
<dbReference type="OrthoDB" id="10672856at2759"/>
<accession>A0A8T0DTR4</accession>
<proteinExistence type="predicted"/>
<evidence type="ECO:0000313" key="1">
    <source>
        <dbReference type="EMBL" id="KAF8571133.1"/>
    </source>
</evidence>